<reference evidence="2 3" key="1">
    <citation type="submission" date="2012-10" db="EMBL/GenBank/DDBJ databases">
        <authorList>
            <person name="Harkins D.M."/>
            <person name="Durkin A.S."/>
            <person name="Brinkac L.M."/>
            <person name="Selengut J.D."/>
            <person name="Sanka R."/>
            <person name="DePew J."/>
            <person name="Purushe J."/>
            <person name="Peacock S.J."/>
            <person name="Thaipadungpanit J."/>
            <person name="Wuthiekanun V.W."/>
            <person name="Day N.P."/>
            <person name="Vinetz J.M."/>
            <person name="Sutton G.G."/>
            <person name="Nelson W.C."/>
            <person name="Fouts D.E."/>
        </authorList>
    </citation>
    <scope>NUCLEOTIDE SEQUENCE [LARGE SCALE GENOMIC DNA]</scope>
    <source>
        <strain evidence="2 3">H1</strain>
    </source>
</reference>
<dbReference type="InterPro" id="IPR050706">
    <property type="entry name" value="Cyclic-di-GMP_PDE-like"/>
</dbReference>
<dbReference type="EMBL" id="AHMY02000017">
    <property type="protein sequence ID" value="EKO16930.1"/>
    <property type="molecule type" value="Genomic_DNA"/>
</dbReference>
<dbReference type="GO" id="GO:0071111">
    <property type="term" value="F:cyclic-guanylate-specific phosphodiesterase activity"/>
    <property type="evidence" value="ECO:0007669"/>
    <property type="project" value="InterPro"/>
</dbReference>
<dbReference type="AlphaFoldDB" id="A0A0E2B6H1"/>
<dbReference type="Pfam" id="PF00563">
    <property type="entry name" value="EAL"/>
    <property type="match status" value="1"/>
</dbReference>
<evidence type="ECO:0000259" key="1">
    <source>
        <dbReference type="PROSITE" id="PS50883"/>
    </source>
</evidence>
<dbReference type="Gene3D" id="3.20.20.450">
    <property type="entry name" value="EAL domain"/>
    <property type="match status" value="1"/>
</dbReference>
<dbReference type="RefSeq" id="WP_004764574.1">
    <property type="nucleotide sequence ID" value="NZ_AHMY02000017.1"/>
</dbReference>
<dbReference type="CDD" id="cd01948">
    <property type="entry name" value="EAL"/>
    <property type="match status" value="1"/>
</dbReference>
<dbReference type="InterPro" id="IPR035919">
    <property type="entry name" value="EAL_sf"/>
</dbReference>
<proteinExistence type="predicted"/>
<dbReference type="InterPro" id="IPR001633">
    <property type="entry name" value="EAL_dom"/>
</dbReference>
<dbReference type="PANTHER" id="PTHR33121:SF76">
    <property type="entry name" value="SIGNALING PROTEIN"/>
    <property type="match status" value="1"/>
</dbReference>
<evidence type="ECO:0000313" key="3">
    <source>
        <dbReference type="Proteomes" id="UP000006253"/>
    </source>
</evidence>
<dbReference type="SMART" id="SM00052">
    <property type="entry name" value="EAL"/>
    <property type="match status" value="1"/>
</dbReference>
<organism evidence="2 3">
    <name type="scientific">Leptospira kirschneri str. H1</name>
    <dbReference type="NCBI Taxonomy" id="1049966"/>
    <lineage>
        <taxon>Bacteria</taxon>
        <taxon>Pseudomonadati</taxon>
        <taxon>Spirochaetota</taxon>
        <taxon>Spirochaetia</taxon>
        <taxon>Leptospirales</taxon>
        <taxon>Leptospiraceae</taxon>
        <taxon>Leptospira</taxon>
    </lineage>
</organism>
<name>A0A0E2B6H1_9LEPT</name>
<sequence length="297" mass="34686">MKEIFDLPPNADLWSSKSASTTDTQTLFSFNEKYEMALEILTEFENLSIVDSSNLKTSSIQSYDGEILTQLTEILKTGNFHTEYQPILSLETGKIYAYEALARFRIKGENICPEFIFNELHQDPDLFFEFEKELKRFQIRNRPRDKHLFLNLDPHVCKNRSQAAEWRKLLSKKKDIVCEIIENTDSTLIENTRFCLDVLRRENVPIALDDVGGDQNLFCFNFLEYSKFIKFDKCWLRLFKTKPSYKNIAWGFLDFAKESNMLCILEGIETSEDFLMAAEMGFPLAQGYLFQSRNVLV</sequence>
<protein>
    <submittedName>
        <fullName evidence="2">Cyclic diguanylate phosphodiesterase (EAL) domain protein</fullName>
    </submittedName>
</protein>
<dbReference type="PROSITE" id="PS50883">
    <property type="entry name" value="EAL"/>
    <property type="match status" value="1"/>
</dbReference>
<dbReference type="SUPFAM" id="SSF141868">
    <property type="entry name" value="EAL domain-like"/>
    <property type="match status" value="1"/>
</dbReference>
<dbReference type="PANTHER" id="PTHR33121">
    <property type="entry name" value="CYCLIC DI-GMP PHOSPHODIESTERASE PDEF"/>
    <property type="match status" value="1"/>
</dbReference>
<gene>
    <name evidence="2" type="ORF">LEP1GSC081_0712</name>
</gene>
<evidence type="ECO:0000313" key="2">
    <source>
        <dbReference type="EMBL" id="EKO16930.1"/>
    </source>
</evidence>
<comment type="caution">
    <text evidence="2">The sequence shown here is derived from an EMBL/GenBank/DDBJ whole genome shotgun (WGS) entry which is preliminary data.</text>
</comment>
<feature type="domain" description="EAL" evidence="1">
    <location>
        <begin position="64"/>
        <end position="297"/>
    </location>
</feature>
<dbReference type="Proteomes" id="UP000006253">
    <property type="component" value="Unassembled WGS sequence"/>
</dbReference>
<accession>A0A0E2B6H1</accession>